<protein>
    <submittedName>
        <fullName evidence="2 4">Uncharacterized protein</fullName>
    </submittedName>
</protein>
<feature type="signal peptide" evidence="1">
    <location>
        <begin position="1"/>
        <end position="23"/>
    </location>
</feature>
<reference evidence="4" key="3">
    <citation type="submission" date="2018-02" db="UniProtKB">
        <authorList>
            <consortium name="EnsemblPlants"/>
        </authorList>
    </citation>
    <scope>IDENTIFICATION</scope>
    <source>
        <strain evidence="4">Williams 82</strain>
    </source>
</reference>
<dbReference type="PaxDb" id="3847-GLYMA08G45281.1"/>
<dbReference type="Proteomes" id="UP000008827">
    <property type="component" value="Chromosome 8"/>
</dbReference>
<dbReference type="Gramene" id="KRH46520">
    <property type="protein sequence ID" value="KRH46520"/>
    <property type="gene ID" value="GLYMA_08G339400"/>
</dbReference>
<dbReference type="RefSeq" id="NP_001235084.1">
    <property type="nucleotide sequence ID" value="NM_001248155.2"/>
</dbReference>
<dbReference type="HOGENOM" id="CLU_188707_0_0_1"/>
<accession>C6T131</accession>
<dbReference type="EMBL" id="CM000841">
    <property type="protein sequence ID" value="KRH46520.1"/>
    <property type="molecule type" value="Genomic_DNA"/>
</dbReference>
<gene>
    <name evidence="4" type="primary">LOC100500233</name>
    <name evidence="3" type="ORF">GLYMA_08G339400</name>
</gene>
<evidence type="ECO:0000313" key="2">
    <source>
        <dbReference type="EMBL" id="ACU15237.1"/>
    </source>
</evidence>
<proteinExistence type="evidence at transcript level"/>
<dbReference type="OMA" id="IRSCHIA"/>
<dbReference type="OrthoDB" id="1419192at2759"/>
<name>C6T131_SOYBN</name>
<sequence>MKAILVFILLLASIFFLPSSTLARQLEVVTGGTQNPNNPAFKCSRGGSYRPCAPSNSPPRPPCNGYIRSCHIASPPRPPCNQYSREGCLP</sequence>
<evidence type="ECO:0000256" key="1">
    <source>
        <dbReference type="SAM" id="SignalP"/>
    </source>
</evidence>
<keyword evidence="1" id="KW-0732">Signal</keyword>
<keyword evidence="5" id="KW-1185">Reference proteome</keyword>
<dbReference type="AlphaFoldDB" id="C6T131"/>
<evidence type="ECO:0000313" key="3">
    <source>
        <dbReference type="EMBL" id="KRH46520.1"/>
    </source>
</evidence>
<feature type="chain" id="PRO_5014569150" evidence="1">
    <location>
        <begin position="24"/>
        <end position="90"/>
    </location>
</feature>
<evidence type="ECO:0000313" key="5">
    <source>
        <dbReference type="Proteomes" id="UP000008827"/>
    </source>
</evidence>
<dbReference type="EMBL" id="BT091137">
    <property type="protein sequence ID" value="ACU15237.1"/>
    <property type="molecule type" value="mRNA"/>
</dbReference>
<reference evidence="2" key="1">
    <citation type="submission" date="2009-08" db="EMBL/GenBank/DDBJ databases">
        <authorList>
            <person name="Cheung F."/>
            <person name="Xiao Y."/>
            <person name="Chan A."/>
            <person name="Moskal W."/>
            <person name="Town C.D."/>
        </authorList>
    </citation>
    <scope>NUCLEOTIDE SEQUENCE</scope>
</reference>
<dbReference type="EnsemblPlants" id="KRH46520">
    <property type="protein sequence ID" value="KRH46520"/>
    <property type="gene ID" value="GLYMA_08G339400"/>
</dbReference>
<dbReference type="GeneID" id="100500233"/>
<evidence type="ECO:0000313" key="4">
    <source>
        <dbReference type="EnsemblPlants" id="KRH46520"/>
    </source>
</evidence>
<dbReference type="KEGG" id="gmx:100500233"/>
<reference evidence="3" key="4">
    <citation type="submission" date="2018-07" db="EMBL/GenBank/DDBJ databases">
        <title>WGS assembly of Glycine max.</title>
        <authorList>
            <person name="Schmutz J."/>
            <person name="Cannon S."/>
            <person name="Schlueter J."/>
            <person name="Ma J."/>
            <person name="Mitros T."/>
            <person name="Nelson W."/>
            <person name="Hyten D."/>
            <person name="Song Q."/>
            <person name="Thelen J."/>
            <person name="Cheng J."/>
            <person name="Xu D."/>
            <person name="Hellsten U."/>
            <person name="May G."/>
            <person name="Yu Y."/>
            <person name="Sakurai T."/>
            <person name="Umezawa T."/>
            <person name="Bhattacharyya M."/>
            <person name="Sandhu D."/>
            <person name="Valliyodan B."/>
            <person name="Lindquist E."/>
            <person name="Peto M."/>
            <person name="Grant D."/>
            <person name="Shu S."/>
            <person name="Goodstein D."/>
            <person name="Barry K."/>
            <person name="Futrell-Griggs M."/>
            <person name="Abernathy B."/>
            <person name="Du J."/>
            <person name="Tian Z."/>
            <person name="Zhu L."/>
            <person name="Gill N."/>
            <person name="Joshi T."/>
            <person name="Libault M."/>
            <person name="Sethuraman A."/>
            <person name="Zhang X."/>
            <person name="Shinozaki K."/>
            <person name="Nguyen H."/>
            <person name="Wing R."/>
            <person name="Cregan P."/>
            <person name="Specht J."/>
            <person name="Grimwood J."/>
            <person name="Rokhsar D."/>
            <person name="Stacey G."/>
            <person name="Shoemaker R."/>
            <person name="Jackson S."/>
        </authorList>
    </citation>
    <scope>NUCLEOTIDE SEQUENCE</scope>
    <source>
        <tissue evidence="3">Callus</tissue>
    </source>
</reference>
<reference evidence="3 4" key="2">
    <citation type="journal article" date="2010" name="Nature">
        <title>Genome sequence of the palaeopolyploid soybean.</title>
        <authorList>
            <person name="Schmutz J."/>
            <person name="Cannon S.B."/>
            <person name="Schlueter J."/>
            <person name="Ma J."/>
            <person name="Mitros T."/>
            <person name="Nelson W."/>
            <person name="Hyten D.L."/>
            <person name="Song Q."/>
            <person name="Thelen J.J."/>
            <person name="Cheng J."/>
            <person name="Xu D."/>
            <person name="Hellsten U."/>
            <person name="May G.D."/>
            <person name="Yu Y."/>
            <person name="Sakurai T."/>
            <person name="Umezawa T."/>
            <person name="Bhattacharyya M.K."/>
            <person name="Sandhu D."/>
            <person name="Valliyodan B."/>
            <person name="Lindquist E."/>
            <person name="Peto M."/>
            <person name="Grant D."/>
            <person name="Shu S."/>
            <person name="Goodstein D."/>
            <person name="Barry K."/>
            <person name="Futrell-Griggs M."/>
            <person name="Abernathy B."/>
            <person name="Du J."/>
            <person name="Tian Z."/>
            <person name="Zhu L."/>
            <person name="Gill N."/>
            <person name="Joshi T."/>
            <person name="Libault M."/>
            <person name="Sethuraman A."/>
            <person name="Zhang X.-C."/>
            <person name="Shinozaki K."/>
            <person name="Nguyen H.T."/>
            <person name="Wing R.A."/>
            <person name="Cregan P."/>
            <person name="Specht J."/>
            <person name="Grimwood J."/>
            <person name="Rokhsar D."/>
            <person name="Stacey G."/>
            <person name="Shoemaker R.C."/>
            <person name="Jackson S.A."/>
        </authorList>
    </citation>
    <scope>NUCLEOTIDE SEQUENCE [LARGE SCALE GENOMIC DNA]</scope>
    <source>
        <strain evidence="4">cv. Williams 82</strain>
        <tissue evidence="3">Callus</tissue>
    </source>
</reference>
<organism evidence="2">
    <name type="scientific">Glycine max</name>
    <name type="common">Soybean</name>
    <name type="synonym">Glycine hispida</name>
    <dbReference type="NCBI Taxonomy" id="3847"/>
    <lineage>
        <taxon>Eukaryota</taxon>
        <taxon>Viridiplantae</taxon>
        <taxon>Streptophyta</taxon>
        <taxon>Embryophyta</taxon>
        <taxon>Tracheophyta</taxon>
        <taxon>Spermatophyta</taxon>
        <taxon>Magnoliopsida</taxon>
        <taxon>eudicotyledons</taxon>
        <taxon>Gunneridae</taxon>
        <taxon>Pentapetalae</taxon>
        <taxon>rosids</taxon>
        <taxon>fabids</taxon>
        <taxon>Fabales</taxon>
        <taxon>Fabaceae</taxon>
        <taxon>Papilionoideae</taxon>
        <taxon>50 kb inversion clade</taxon>
        <taxon>NPAAA clade</taxon>
        <taxon>indigoferoid/millettioid clade</taxon>
        <taxon>Phaseoleae</taxon>
        <taxon>Glycine</taxon>
        <taxon>Glycine subgen. Soja</taxon>
    </lineage>
</organism>